<gene>
    <name evidence="2" type="ORF">PTKU64_93720</name>
</gene>
<evidence type="ECO:0000256" key="1">
    <source>
        <dbReference type="SAM" id="Phobius"/>
    </source>
</evidence>
<reference evidence="2 3" key="1">
    <citation type="journal article" date="2022" name="Front. Microbiol.">
        <title>Identification and characterization of a novel class of self-sufficient cytochrome P450 hydroxylase involved in cyclohexanecarboxylate degradation in Paraburkholderia terrae strain KU-64.</title>
        <authorList>
            <person name="Yamamoto T."/>
            <person name="Hasegawa Y."/>
            <person name="Iwaki H."/>
        </authorList>
    </citation>
    <scope>NUCLEOTIDE SEQUENCE [LARGE SCALE GENOMIC DNA]</scope>
    <source>
        <strain evidence="2 3">KU-64</strain>
    </source>
</reference>
<dbReference type="Proteomes" id="UP001319874">
    <property type="component" value="Plasmid pPT70"/>
</dbReference>
<proteinExistence type="predicted"/>
<protein>
    <submittedName>
        <fullName evidence="2">Uncharacterized protein</fullName>
    </submittedName>
</protein>
<keyword evidence="1" id="KW-0812">Transmembrane</keyword>
<dbReference type="EMBL" id="AP024960">
    <property type="protein sequence ID" value="BCZ85697.1"/>
    <property type="molecule type" value="Genomic_DNA"/>
</dbReference>
<accession>A0ABN6JXJ9</accession>
<geneLocation type="plasmid" evidence="2 3">
    <name>pPT70</name>
</geneLocation>
<evidence type="ECO:0000313" key="2">
    <source>
        <dbReference type="EMBL" id="BCZ85697.1"/>
    </source>
</evidence>
<organism evidence="2 3">
    <name type="scientific">Paraburkholderia terrae</name>
    <dbReference type="NCBI Taxonomy" id="311230"/>
    <lineage>
        <taxon>Bacteria</taxon>
        <taxon>Pseudomonadati</taxon>
        <taxon>Pseudomonadota</taxon>
        <taxon>Betaproteobacteria</taxon>
        <taxon>Burkholderiales</taxon>
        <taxon>Burkholderiaceae</taxon>
        <taxon>Paraburkholderia</taxon>
    </lineage>
</organism>
<keyword evidence="2" id="KW-0614">Plasmid</keyword>
<keyword evidence="1" id="KW-1133">Transmembrane helix</keyword>
<sequence>MRLRTDTLHAHVETFTSTRNAEIDDYFFSLDDVQRREENSRSKATQCNPHHAVLMMSALTFWLSSAMAGAGFGTSNLFGDLFVWSSVMLLLVSIAFDNE</sequence>
<evidence type="ECO:0000313" key="3">
    <source>
        <dbReference type="Proteomes" id="UP001319874"/>
    </source>
</evidence>
<feature type="transmembrane region" description="Helical" evidence="1">
    <location>
        <begin position="52"/>
        <end position="72"/>
    </location>
</feature>
<name>A0ABN6JXJ9_9BURK</name>
<keyword evidence="1" id="KW-0472">Membrane</keyword>
<keyword evidence="3" id="KW-1185">Reference proteome</keyword>
<feature type="transmembrane region" description="Helical" evidence="1">
    <location>
        <begin position="78"/>
        <end position="96"/>
    </location>
</feature>